<dbReference type="PANTHER" id="PTHR39201:SF1">
    <property type="entry name" value="FLAVODOXIN-LIKE DOMAIN-CONTAINING PROTEIN"/>
    <property type="match status" value="1"/>
</dbReference>
<dbReference type="AlphaFoldDB" id="A0A6P1Y113"/>
<reference evidence="2 3" key="1">
    <citation type="submission" date="2020-01" db="EMBL/GenBank/DDBJ databases">
        <title>Complete genome sequence of a human oral phylogroup 1 Treponema sp. strain ATCC 700766, originally isolated from periodontitis dental plaque.</title>
        <authorList>
            <person name="Chan Y."/>
            <person name="Huo Y.-B."/>
            <person name="Yu X.-L."/>
            <person name="Zeng H."/>
            <person name="Leung W.-K."/>
            <person name="Watt R.M."/>
        </authorList>
    </citation>
    <scope>NUCLEOTIDE SEQUENCE [LARGE SCALE GENOMIC DNA]</scope>
    <source>
        <strain evidence="2 3">OMZ 804</strain>
    </source>
</reference>
<dbReference type="PANTHER" id="PTHR39201">
    <property type="entry name" value="EXPORTED PROTEIN-RELATED"/>
    <property type="match status" value="1"/>
</dbReference>
<evidence type="ECO:0000313" key="2">
    <source>
        <dbReference type="EMBL" id="QHX43069.1"/>
    </source>
</evidence>
<dbReference type="Proteomes" id="UP000464374">
    <property type="component" value="Chromosome"/>
</dbReference>
<dbReference type="InterPro" id="IPR008254">
    <property type="entry name" value="Flavodoxin/NO_synth"/>
</dbReference>
<gene>
    <name evidence="2" type="ORF">GWP43_05975</name>
</gene>
<dbReference type="RefSeq" id="WP_162663400.1">
    <property type="nucleotide sequence ID" value="NZ_CP048020.1"/>
</dbReference>
<accession>A0A6P1Y113</accession>
<dbReference type="KEGG" id="trz:GWP43_05975"/>
<name>A0A6P1Y113_9SPIR</name>
<dbReference type="InterPro" id="IPR029039">
    <property type="entry name" value="Flavoprotein-like_sf"/>
</dbReference>
<dbReference type="EMBL" id="CP048020">
    <property type="protein sequence ID" value="QHX43069.1"/>
    <property type="molecule type" value="Genomic_DNA"/>
</dbReference>
<dbReference type="SUPFAM" id="SSF52218">
    <property type="entry name" value="Flavoproteins"/>
    <property type="match status" value="1"/>
</dbReference>
<dbReference type="GO" id="GO:0010181">
    <property type="term" value="F:FMN binding"/>
    <property type="evidence" value="ECO:0007669"/>
    <property type="project" value="InterPro"/>
</dbReference>
<proteinExistence type="predicted"/>
<organism evidence="2 3">
    <name type="scientific">Treponema vincentii</name>
    <dbReference type="NCBI Taxonomy" id="69710"/>
    <lineage>
        <taxon>Bacteria</taxon>
        <taxon>Pseudomonadati</taxon>
        <taxon>Spirochaetota</taxon>
        <taxon>Spirochaetia</taxon>
        <taxon>Spirochaetales</taxon>
        <taxon>Treponemataceae</taxon>
        <taxon>Treponema</taxon>
    </lineage>
</organism>
<dbReference type="Gene3D" id="3.40.50.360">
    <property type="match status" value="1"/>
</dbReference>
<feature type="domain" description="Flavodoxin-like" evidence="1">
    <location>
        <begin position="26"/>
        <end position="167"/>
    </location>
</feature>
<protein>
    <submittedName>
        <fullName evidence="2">Flavodoxin</fullName>
    </submittedName>
</protein>
<dbReference type="Pfam" id="PF12682">
    <property type="entry name" value="Flavodoxin_4"/>
    <property type="match status" value="1"/>
</dbReference>
<evidence type="ECO:0000259" key="1">
    <source>
        <dbReference type="Pfam" id="PF12682"/>
    </source>
</evidence>
<sequence>MAKTLIAYFSHTGENYFGGQIRSISKGNTAIAAEFAQKAVGGDLFEIRTVKDYPVNYKQCTDIAAEEGRMNARPELRGTLPDLSGYDTIVLGYPCWWGTMPQAVFTFLESADFSGKKILPFCTHEGSGMGRSESDIKKLCPAATVARGLAITGSSCASSEAAIKKWLSVNGM</sequence>
<evidence type="ECO:0000313" key="3">
    <source>
        <dbReference type="Proteomes" id="UP000464374"/>
    </source>
</evidence>